<evidence type="ECO:0000313" key="2">
    <source>
        <dbReference type="EMBL" id="GIY37902.1"/>
    </source>
</evidence>
<dbReference type="Proteomes" id="UP001054945">
    <property type="component" value="Unassembled WGS sequence"/>
</dbReference>
<feature type="non-terminal residue" evidence="2">
    <location>
        <position position="416"/>
    </location>
</feature>
<reference evidence="2 3" key="1">
    <citation type="submission" date="2021-06" db="EMBL/GenBank/DDBJ databases">
        <title>Caerostris extrusa draft genome.</title>
        <authorList>
            <person name="Kono N."/>
            <person name="Arakawa K."/>
        </authorList>
    </citation>
    <scope>NUCLEOTIDE SEQUENCE [LARGE SCALE GENOMIC DNA]</scope>
</reference>
<dbReference type="AlphaFoldDB" id="A0AAV4SZP2"/>
<accession>A0AAV4SZP2</accession>
<name>A0AAV4SZP2_CAEEX</name>
<feature type="compositionally biased region" description="Polar residues" evidence="1">
    <location>
        <begin position="270"/>
        <end position="280"/>
    </location>
</feature>
<gene>
    <name evidence="2" type="ORF">CEXT_121121</name>
</gene>
<evidence type="ECO:0000256" key="1">
    <source>
        <dbReference type="SAM" id="MobiDB-lite"/>
    </source>
</evidence>
<proteinExistence type="predicted"/>
<evidence type="ECO:0000313" key="3">
    <source>
        <dbReference type="Proteomes" id="UP001054945"/>
    </source>
</evidence>
<organism evidence="2 3">
    <name type="scientific">Caerostris extrusa</name>
    <name type="common">Bark spider</name>
    <name type="synonym">Caerostris bankana</name>
    <dbReference type="NCBI Taxonomy" id="172846"/>
    <lineage>
        <taxon>Eukaryota</taxon>
        <taxon>Metazoa</taxon>
        <taxon>Ecdysozoa</taxon>
        <taxon>Arthropoda</taxon>
        <taxon>Chelicerata</taxon>
        <taxon>Arachnida</taxon>
        <taxon>Araneae</taxon>
        <taxon>Araneomorphae</taxon>
        <taxon>Entelegynae</taxon>
        <taxon>Araneoidea</taxon>
        <taxon>Araneidae</taxon>
        <taxon>Caerostris</taxon>
    </lineage>
</organism>
<keyword evidence="3" id="KW-1185">Reference proteome</keyword>
<dbReference type="EMBL" id="BPLR01010235">
    <property type="protein sequence ID" value="GIY37902.1"/>
    <property type="molecule type" value="Genomic_DNA"/>
</dbReference>
<comment type="caution">
    <text evidence="2">The sequence shown here is derived from an EMBL/GenBank/DDBJ whole genome shotgun (WGS) entry which is preliminary data.</text>
</comment>
<protein>
    <submittedName>
        <fullName evidence="2">Uncharacterized protein</fullName>
    </submittedName>
</protein>
<feature type="region of interest" description="Disordered" evidence="1">
    <location>
        <begin position="261"/>
        <end position="280"/>
    </location>
</feature>
<sequence length="416" mass="47085">MWMRFDDIGRKLKLGKLDHKNKTSSMFEELALNTQLCGCALMTSEKKKIRINLILKSSEGRELREKHQQISQEFLAECWNTGCSLPESHNPIHIINLNLDTSQNDAIVDKPKSEITTELDQEELKSSQTILHQSKLTKTADDIDQEELISQLNTLTITNGDTDILHEVNINEKRNILPEEDKTNENESYSLINNKFLNDCSKILVKVKCDNKDINKFLQDSSDSDDDNDDDQDKILRERYPHRSTKHKTIKEVQNQPISRRKVKTKHGISDSNCNRSSIAQPPLLTQNDWQDESNNFLSITNDSATITDRNNTASLPLNTFGSLSLENICTIYPQSNSSYPIFETNIQDFADIATNKSFGTSPSSTSYSPTVDTDLFPTDPLFDAVVPTSGKFNKASSLFLKSNQNICDVSSKKKL</sequence>